<sequence length="182" mass="20420">MNNNNDPHQNDAFHVDMTAIVDLKPADAESSDAANCFPELHALALMSETSNIDDELTALTDRIKDITLKKSVSLLHKKLNIITSLIDIKTAQQKNSPPQSINMSEANCRLIKPKGFNIGQRVAIAIIFTPSYFTHFSFAKVSQAKPIDESRLEYLFEFENLTEAQKQQLIKHMFRAQTSGQS</sequence>
<evidence type="ECO:0008006" key="3">
    <source>
        <dbReference type="Google" id="ProtNLM"/>
    </source>
</evidence>
<keyword evidence="2" id="KW-1185">Reference proteome</keyword>
<protein>
    <recommendedName>
        <fullName evidence="3">PilZ domain-containing protein</fullName>
    </recommendedName>
</protein>
<dbReference type="AlphaFoldDB" id="A0A5C8Z9K1"/>
<dbReference type="Proteomes" id="UP000321764">
    <property type="component" value="Unassembled WGS sequence"/>
</dbReference>
<dbReference type="RefSeq" id="WP_147712936.1">
    <property type="nucleotide sequence ID" value="NZ_VKAD01000001.1"/>
</dbReference>
<accession>A0A5C8Z9K1</accession>
<gene>
    <name evidence="1" type="ORF">FME95_02915</name>
</gene>
<evidence type="ECO:0000313" key="2">
    <source>
        <dbReference type="Proteomes" id="UP000321764"/>
    </source>
</evidence>
<proteinExistence type="predicted"/>
<name>A0A5C8Z9K1_9GAMM</name>
<evidence type="ECO:0000313" key="1">
    <source>
        <dbReference type="EMBL" id="TXR53536.1"/>
    </source>
</evidence>
<dbReference type="OrthoDB" id="9780702at2"/>
<dbReference type="EMBL" id="VKAD01000001">
    <property type="protein sequence ID" value="TXR53536.1"/>
    <property type="molecule type" value="Genomic_DNA"/>
</dbReference>
<reference evidence="1 2" key="1">
    <citation type="submission" date="2019-07" db="EMBL/GenBank/DDBJ databases">
        <title>Reinekea sp. strain SSH23 genome sequencing and assembly.</title>
        <authorList>
            <person name="Kim I."/>
        </authorList>
    </citation>
    <scope>NUCLEOTIDE SEQUENCE [LARGE SCALE GENOMIC DNA]</scope>
    <source>
        <strain evidence="1 2">SSH23</strain>
    </source>
</reference>
<comment type="caution">
    <text evidence="1">The sequence shown here is derived from an EMBL/GenBank/DDBJ whole genome shotgun (WGS) entry which is preliminary data.</text>
</comment>
<organism evidence="1 2">
    <name type="scientific">Reinekea thalattae</name>
    <dbReference type="NCBI Taxonomy" id="2593301"/>
    <lineage>
        <taxon>Bacteria</taxon>
        <taxon>Pseudomonadati</taxon>
        <taxon>Pseudomonadota</taxon>
        <taxon>Gammaproteobacteria</taxon>
        <taxon>Oceanospirillales</taxon>
        <taxon>Saccharospirillaceae</taxon>
        <taxon>Reinekea</taxon>
    </lineage>
</organism>